<evidence type="ECO:0000313" key="2">
    <source>
        <dbReference type="EMBL" id="MEJ8571232.1"/>
    </source>
</evidence>
<comment type="caution">
    <text evidence="2">The sequence shown here is derived from an EMBL/GenBank/DDBJ whole genome shotgun (WGS) entry which is preliminary data.</text>
</comment>
<protein>
    <submittedName>
        <fullName evidence="2">DnaT-like ssDNA-binding protein</fullName>
    </submittedName>
</protein>
<dbReference type="InterPro" id="IPR046787">
    <property type="entry name" value="DnaT_2"/>
</dbReference>
<dbReference type="Proteomes" id="UP001378188">
    <property type="component" value="Unassembled WGS sequence"/>
</dbReference>
<evidence type="ECO:0000259" key="1">
    <source>
        <dbReference type="Pfam" id="PF20557"/>
    </source>
</evidence>
<dbReference type="Pfam" id="PF20557">
    <property type="entry name" value="DnaT_2"/>
    <property type="match status" value="1"/>
</dbReference>
<keyword evidence="3" id="KW-1185">Reference proteome</keyword>
<proteinExistence type="predicted"/>
<gene>
    <name evidence="2" type="ORF">V3328_07090</name>
</gene>
<feature type="domain" description="Putative DnaT-like" evidence="1">
    <location>
        <begin position="1"/>
        <end position="173"/>
    </location>
</feature>
<accession>A0AAW9RG59</accession>
<name>A0AAW9RG59_9HYPH</name>
<reference evidence="2 3" key="1">
    <citation type="submission" date="2024-02" db="EMBL/GenBank/DDBJ databases">
        <title>Genome analysis and characterization of Microbaculum marinisediminis sp. nov., isolated from marine sediment.</title>
        <authorList>
            <person name="Du Z.-J."/>
            <person name="Ye Y.-Q."/>
            <person name="Zhang Z.-R."/>
            <person name="Yuan S.-M."/>
            <person name="Zhang X.-Y."/>
        </authorList>
    </citation>
    <scope>NUCLEOTIDE SEQUENCE [LARGE SCALE GENOMIC DNA]</scope>
    <source>
        <strain evidence="2 3">SDUM1044001</strain>
    </source>
</reference>
<sequence length="174" mass="18371">MALTVEDGTGLAGAESYVSASDADTYHSARGNSAWIGSEDEKEEALRKAAEYLDGRYRGRWKGVRGSKAQALAWPRARVVDEDGYSVSSTTVPNAVVAATCEAALLILSGTDLSPTLTRENFATQEEVKVGPIEESRSYSSGAPTKPVVTRIEQKLSGLLTSGTGGGAIFLQRA</sequence>
<dbReference type="EMBL" id="JAZHOF010000003">
    <property type="protein sequence ID" value="MEJ8571232.1"/>
    <property type="molecule type" value="Genomic_DNA"/>
</dbReference>
<evidence type="ECO:0000313" key="3">
    <source>
        <dbReference type="Proteomes" id="UP001378188"/>
    </source>
</evidence>
<organism evidence="2 3">
    <name type="scientific">Microbaculum marinum</name>
    <dbReference type="NCBI Taxonomy" id="1764581"/>
    <lineage>
        <taxon>Bacteria</taxon>
        <taxon>Pseudomonadati</taxon>
        <taxon>Pseudomonadota</taxon>
        <taxon>Alphaproteobacteria</taxon>
        <taxon>Hyphomicrobiales</taxon>
        <taxon>Tepidamorphaceae</taxon>
        <taxon>Microbaculum</taxon>
    </lineage>
</organism>
<dbReference type="AlphaFoldDB" id="A0AAW9RG59"/>
<dbReference type="RefSeq" id="WP_340328935.1">
    <property type="nucleotide sequence ID" value="NZ_JAZHOF010000003.1"/>
</dbReference>